<dbReference type="VEuPathDB" id="FungiDB:HMPREF1541_01579"/>
<feature type="compositionally biased region" description="Low complexity" evidence="1">
    <location>
        <begin position="636"/>
        <end position="647"/>
    </location>
</feature>
<sequence>MSTTQDQSNLGKRMAASPQKVQHRPKKSSTDGLHTAFLAPIGGSPRSNRSPNGPGPTLTPTSVYNTTTGDYFGETWQSRKANTKLGEPVTAMSIQYVTTGAQKPRRIDDVNEDRTSPLPPSKSASKSDLRSLDDASVATAIPAEPKRSRGHRSPTQKSMLSKALAKANSAVLLDNSSKIDGAIAAYAEACDLLQEVMVRSSDMDDRKKLSAIRKTYSYRIAELHDLDDPFANLIDKDLPDDPPSDEGNDSFFQSAGGPSTVEALEQVHIPPRQESLLPQIYGGEKYLDDSNVGRARQKPLPLPRASNLNVPMESKYMPPPLSPRRLNPPTPAETSSEPTPEEAIASHPRPLRRGSSESTSWLDTIDDGESLHSSSYKSRLSRLSAMGLQLTNNSLANEIEAEFDAALNAAVDAAYESEDALGTEDTPRVEQKSTLFGSRLPLQLSNQQKPAQTERPRADSDLESTDFLDEDTTEEEERLLDEMTQGFVLDDFGFDHKSKSALPRQSDSSTFSGRTLSSSNQSTTMTTATNLSTLAEAIEPTKPVPSKDTPLPPPPTVAESMSPPKAVGLSSPPHKPERLSAINLRDRRLSGQNALKIETYAPARGTAQSHPKAPPKIEIPIGPDVQKPLPPPGPPSTGTVPVTPLTSVHSNESQASESPATPALTQGGSRNSMDETSAAPSSPAKLSKMMPPPSTVMRKNVSSTSLRQKNLSVSGINDDPSPLTPSSAMGSASGMFGDRKNNVPPLPTPTTATFTHQASFSGGWHLFDDHIGTAASPRTPRSPDDAPQADPPVPLEPCPESFLLRPWWLMRCLYQVVAHPRGGYLTTNLFLPRDIWRVKNVKLRFLEDKISQCDILTAALLGLAKVDNYDADAMLIAMQSFENELERVRVVLQKKMGNEVGLSHSTNVFKSPTDETDPMSVKTPTSSSAAKSFASGWRKLRSKSSTPAMPNGGGGVSKDPALAAALTMPSLPMTSSNSVKTSSRGNGHRHKIAPPTPSQLTNIPVMHATYMSSLARLFDAAQILDAIARQVEDPGLKASNKTHVGLELSVRSAAEFFAFFMIRFVMADINILVDKFLKRGAEWVLA</sequence>
<feature type="region of interest" description="Disordered" evidence="1">
    <location>
        <begin position="418"/>
        <end position="477"/>
    </location>
</feature>
<accession>W2S3B8</accession>
<dbReference type="SUPFAM" id="SSF116846">
    <property type="entry name" value="MIT domain"/>
    <property type="match status" value="1"/>
</dbReference>
<dbReference type="Pfam" id="PF04212">
    <property type="entry name" value="MIT"/>
    <property type="match status" value="1"/>
</dbReference>
<feature type="compositionally biased region" description="Acidic residues" evidence="1">
    <location>
        <begin position="461"/>
        <end position="477"/>
    </location>
</feature>
<evidence type="ECO:0000256" key="1">
    <source>
        <dbReference type="SAM" id="MobiDB-lite"/>
    </source>
</evidence>
<feature type="compositionally biased region" description="Polar residues" evidence="1">
    <location>
        <begin position="58"/>
        <end position="67"/>
    </location>
</feature>
<dbReference type="Gene3D" id="1.20.58.80">
    <property type="entry name" value="Phosphotransferase system, lactose/cellobiose-type IIA subunit"/>
    <property type="match status" value="1"/>
</dbReference>
<keyword evidence="4" id="KW-1185">Reference proteome</keyword>
<feature type="region of interest" description="Disordered" evidence="1">
    <location>
        <begin position="538"/>
        <end position="587"/>
    </location>
</feature>
<feature type="region of interest" description="Disordered" evidence="1">
    <location>
        <begin position="903"/>
        <end position="999"/>
    </location>
</feature>
<dbReference type="STRING" id="1220924.W2S3B8"/>
<feature type="compositionally biased region" description="Polar residues" evidence="1">
    <location>
        <begin position="700"/>
        <end position="715"/>
    </location>
</feature>
<feature type="region of interest" description="Disordered" evidence="1">
    <location>
        <begin position="233"/>
        <end position="257"/>
    </location>
</feature>
<protein>
    <recommendedName>
        <fullName evidence="2">MIT domain-containing protein</fullName>
    </recommendedName>
</protein>
<feature type="compositionally biased region" description="Basic and acidic residues" evidence="1">
    <location>
        <begin position="574"/>
        <end position="587"/>
    </location>
</feature>
<feature type="region of interest" description="Disordered" evidence="1">
    <location>
        <begin position="293"/>
        <end position="372"/>
    </location>
</feature>
<dbReference type="eggNOG" id="ENOG502QZS0">
    <property type="taxonomic scope" value="Eukaryota"/>
</dbReference>
<dbReference type="PANTHER" id="PTHR37327:SF1">
    <property type="entry name" value="MICROTUBULE INTERACTING AND TRANSPORT DOMAIN-CONTAINING PROTEIN"/>
    <property type="match status" value="1"/>
</dbReference>
<feature type="compositionally biased region" description="Low complexity" evidence="1">
    <location>
        <begin position="506"/>
        <end position="526"/>
    </location>
</feature>
<feature type="region of interest" description="Disordered" evidence="1">
    <location>
        <begin position="771"/>
        <end position="794"/>
    </location>
</feature>
<dbReference type="RefSeq" id="XP_008714160.1">
    <property type="nucleotide sequence ID" value="XM_008715938.1"/>
</dbReference>
<dbReference type="PANTHER" id="PTHR37327">
    <property type="entry name" value="CHROMOSOME 1, WHOLE GENOME SHOTGUN SEQUENCE"/>
    <property type="match status" value="1"/>
</dbReference>
<feature type="compositionally biased region" description="Pro residues" evidence="1">
    <location>
        <begin position="317"/>
        <end position="331"/>
    </location>
</feature>
<dbReference type="HOGENOM" id="CLU_001575_0_0_1"/>
<feature type="domain" description="MIT" evidence="2">
    <location>
        <begin position="160"/>
        <end position="224"/>
    </location>
</feature>
<feature type="region of interest" description="Disordered" evidence="1">
    <location>
        <begin position="97"/>
        <end position="161"/>
    </location>
</feature>
<dbReference type="GeneID" id="19968918"/>
<dbReference type="AlphaFoldDB" id="W2S3B8"/>
<reference evidence="3 4" key="1">
    <citation type="submission" date="2013-03" db="EMBL/GenBank/DDBJ databases">
        <title>The Genome Sequence of Phialophora europaea CBS 101466.</title>
        <authorList>
            <consortium name="The Broad Institute Genomics Platform"/>
            <person name="Cuomo C."/>
            <person name="de Hoog S."/>
            <person name="Gorbushina A."/>
            <person name="Walker B."/>
            <person name="Young S.K."/>
            <person name="Zeng Q."/>
            <person name="Gargeya S."/>
            <person name="Fitzgerald M."/>
            <person name="Haas B."/>
            <person name="Abouelleil A."/>
            <person name="Allen A.W."/>
            <person name="Alvarado L."/>
            <person name="Arachchi H.M."/>
            <person name="Berlin A.M."/>
            <person name="Chapman S.B."/>
            <person name="Gainer-Dewar J."/>
            <person name="Goldberg J."/>
            <person name="Griggs A."/>
            <person name="Gujja S."/>
            <person name="Hansen M."/>
            <person name="Howarth C."/>
            <person name="Imamovic A."/>
            <person name="Ireland A."/>
            <person name="Larimer J."/>
            <person name="McCowan C."/>
            <person name="Murphy C."/>
            <person name="Pearson M."/>
            <person name="Poon T.W."/>
            <person name="Priest M."/>
            <person name="Roberts A."/>
            <person name="Saif S."/>
            <person name="Shea T."/>
            <person name="Sisk P."/>
            <person name="Sykes S."/>
            <person name="Wortman J."/>
            <person name="Nusbaum C."/>
            <person name="Birren B."/>
        </authorList>
    </citation>
    <scope>NUCLEOTIDE SEQUENCE [LARGE SCALE GENOMIC DNA]</scope>
    <source>
        <strain evidence="3 4">CBS 101466</strain>
    </source>
</reference>
<evidence type="ECO:0000313" key="3">
    <source>
        <dbReference type="EMBL" id="ETN42424.1"/>
    </source>
</evidence>
<feature type="compositionally biased region" description="Low complexity" evidence="1">
    <location>
        <begin position="332"/>
        <end position="343"/>
    </location>
</feature>
<gene>
    <name evidence="3" type="ORF">HMPREF1541_01579</name>
</gene>
<dbReference type="Proteomes" id="UP000030752">
    <property type="component" value="Unassembled WGS sequence"/>
</dbReference>
<evidence type="ECO:0000259" key="2">
    <source>
        <dbReference type="Pfam" id="PF04212"/>
    </source>
</evidence>
<dbReference type="EMBL" id="KB822718">
    <property type="protein sequence ID" value="ETN42424.1"/>
    <property type="molecule type" value="Genomic_DNA"/>
</dbReference>
<evidence type="ECO:0000313" key="4">
    <source>
        <dbReference type="Proteomes" id="UP000030752"/>
    </source>
</evidence>
<feature type="region of interest" description="Disordered" evidence="1">
    <location>
        <begin position="499"/>
        <end position="526"/>
    </location>
</feature>
<feature type="compositionally biased region" description="Basic and acidic residues" evidence="1">
    <location>
        <begin position="105"/>
        <end position="115"/>
    </location>
</feature>
<name>W2S3B8_CYPE1</name>
<feature type="compositionally biased region" description="Polar residues" evidence="1">
    <location>
        <begin position="648"/>
        <end position="675"/>
    </location>
</feature>
<organism evidence="3 4">
    <name type="scientific">Cyphellophora europaea (strain CBS 101466)</name>
    <name type="common">Phialophora europaea</name>
    <dbReference type="NCBI Taxonomy" id="1220924"/>
    <lineage>
        <taxon>Eukaryota</taxon>
        <taxon>Fungi</taxon>
        <taxon>Dikarya</taxon>
        <taxon>Ascomycota</taxon>
        <taxon>Pezizomycotina</taxon>
        <taxon>Eurotiomycetes</taxon>
        <taxon>Chaetothyriomycetidae</taxon>
        <taxon>Chaetothyriales</taxon>
        <taxon>Cyphellophoraceae</taxon>
        <taxon>Cyphellophora</taxon>
    </lineage>
</organism>
<feature type="compositionally biased region" description="Polar residues" evidence="1">
    <location>
        <begin position="972"/>
        <end position="985"/>
    </location>
</feature>
<feature type="region of interest" description="Disordered" evidence="1">
    <location>
        <begin position="599"/>
        <end position="731"/>
    </location>
</feature>
<feature type="region of interest" description="Disordered" evidence="1">
    <location>
        <begin position="1"/>
        <end position="67"/>
    </location>
</feature>
<dbReference type="InParanoid" id="W2S3B8"/>
<dbReference type="OrthoDB" id="2245455at2759"/>
<proteinExistence type="predicted"/>
<dbReference type="InterPro" id="IPR007330">
    <property type="entry name" value="MIT_dom"/>
</dbReference>
<feature type="compositionally biased region" description="Polar residues" evidence="1">
    <location>
        <begin position="1"/>
        <end position="10"/>
    </location>
</feature>
<dbReference type="InterPro" id="IPR036181">
    <property type="entry name" value="MIT_dom_sf"/>
</dbReference>